<accession>A0A380BFU6</accession>
<dbReference type="Proteomes" id="UP000254519">
    <property type="component" value="Unassembled WGS sequence"/>
</dbReference>
<dbReference type="OrthoDB" id="2404998at2"/>
<protein>
    <recommendedName>
        <fullName evidence="3">Peptidyl-prolyl cis-trans isomerase</fullName>
    </recommendedName>
</protein>
<gene>
    <name evidence="1" type="ORF">NCTC4822_00913</name>
</gene>
<organism evidence="1 2">
    <name type="scientific">Sporosarcina pasteurii</name>
    <name type="common">Bacillus pasteurii</name>
    <dbReference type="NCBI Taxonomy" id="1474"/>
    <lineage>
        <taxon>Bacteria</taxon>
        <taxon>Bacillati</taxon>
        <taxon>Bacillota</taxon>
        <taxon>Bacilli</taxon>
        <taxon>Bacillales</taxon>
        <taxon>Caryophanaceae</taxon>
        <taxon>Sporosarcina</taxon>
    </lineage>
</organism>
<name>A0A380BFU6_SPOPA</name>
<dbReference type="RefSeq" id="WP_115360343.1">
    <property type="nucleotide sequence ID" value="NZ_CP038012.1"/>
</dbReference>
<dbReference type="AlphaFoldDB" id="A0A380BFU6"/>
<sequence length="166" mass="19016">MKTVIQITGNVRHSITLDPGIWIFDDRRIDLDSFFTQDYVEKDELEEYKKAIGKHWSREIMEGATFPPTLETERQFEESKDITGTYGIYLHHFLKNAEPSKDATTITFITEANEDISYPIQMADEIILKYSIDGKPIREDGPVHVLLKDGSNQDQPIKNVIGVDIA</sequence>
<keyword evidence="2" id="KW-1185">Reference proteome</keyword>
<reference evidence="1 2" key="1">
    <citation type="submission" date="2018-06" db="EMBL/GenBank/DDBJ databases">
        <authorList>
            <consortium name="Pathogen Informatics"/>
            <person name="Doyle S."/>
        </authorList>
    </citation>
    <scope>NUCLEOTIDE SEQUENCE [LARGE SCALE GENOMIC DNA]</scope>
    <source>
        <strain evidence="2">ATCC 11859 / DSM 33 / NCIB 8841 / NCTC 4822</strain>
    </source>
</reference>
<dbReference type="EMBL" id="UGYZ01000002">
    <property type="protein sequence ID" value="SUJ00268.1"/>
    <property type="molecule type" value="Genomic_DNA"/>
</dbReference>
<evidence type="ECO:0008006" key="3">
    <source>
        <dbReference type="Google" id="ProtNLM"/>
    </source>
</evidence>
<evidence type="ECO:0000313" key="2">
    <source>
        <dbReference type="Proteomes" id="UP000254519"/>
    </source>
</evidence>
<evidence type="ECO:0000313" key="1">
    <source>
        <dbReference type="EMBL" id="SUJ00268.1"/>
    </source>
</evidence>
<proteinExistence type="predicted"/>